<dbReference type="InterPro" id="IPR003615">
    <property type="entry name" value="HNH_nuc"/>
</dbReference>
<evidence type="ECO:0000313" key="2">
    <source>
        <dbReference type="EMBL" id="KKQ48575.1"/>
    </source>
</evidence>
<dbReference type="GO" id="GO:0004519">
    <property type="term" value="F:endonuclease activity"/>
    <property type="evidence" value="ECO:0007669"/>
    <property type="project" value="UniProtKB-KW"/>
</dbReference>
<keyword evidence="2" id="KW-0540">Nuclease</keyword>
<evidence type="ECO:0000259" key="1">
    <source>
        <dbReference type="SMART" id="SM00507"/>
    </source>
</evidence>
<proteinExistence type="predicted"/>
<dbReference type="InterPro" id="IPR002711">
    <property type="entry name" value="HNH"/>
</dbReference>
<organism evidence="2 3">
    <name type="scientific">Candidatus Shapirobacteria bacterium GW2011_GWE1_38_10</name>
    <dbReference type="NCBI Taxonomy" id="1618488"/>
    <lineage>
        <taxon>Bacteria</taxon>
        <taxon>Candidatus Shapironibacteriota</taxon>
    </lineage>
</organism>
<dbReference type="Gene3D" id="1.10.30.50">
    <property type="match status" value="1"/>
</dbReference>
<dbReference type="EMBL" id="LBTX01000028">
    <property type="protein sequence ID" value="KKQ48575.1"/>
    <property type="molecule type" value="Genomic_DNA"/>
</dbReference>
<keyword evidence="2" id="KW-0378">Hydrolase</keyword>
<evidence type="ECO:0000313" key="3">
    <source>
        <dbReference type="Proteomes" id="UP000034231"/>
    </source>
</evidence>
<keyword evidence="2" id="KW-0255">Endonuclease</keyword>
<dbReference type="SMART" id="SM00507">
    <property type="entry name" value="HNHc"/>
    <property type="match status" value="1"/>
</dbReference>
<dbReference type="GO" id="GO:0003676">
    <property type="term" value="F:nucleic acid binding"/>
    <property type="evidence" value="ECO:0007669"/>
    <property type="project" value="InterPro"/>
</dbReference>
<dbReference type="CDD" id="cd00085">
    <property type="entry name" value="HNHc"/>
    <property type="match status" value="1"/>
</dbReference>
<accession>A0A0G0IC60</accession>
<gene>
    <name evidence="2" type="ORF">US68_C0028G0002</name>
</gene>
<name>A0A0G0IC60_9BACT</name>
<dbReference type="Proteomes" id="UP000034231">
    <property type="component" value="Unassembled WGS sequence"/>
</dbReference>
<reference evidence="2 3" key="1">
    <citation type="journal article" date="2015" name="Nature">
        <title>rRNA introns, odd ribosomes, and small enigmatic genomes across a large radiation of phyla.</title>
        <authorList>
            <person name="Brown C.T."/>
            <person name="Hug L.A."/>
            <person name="Thomas B.C."/>
            <person name="Sharon I."/>
            <person name="Castelle C.J."/>
            <person name="Singh A."/>
            <person name="Wilkins M.J."/>
            <person name="Williams K.H."/>
            <person name="Banfield J.F."/>
        </authorList>
    </citation>
    <scope>NUCLEOTIDE SEQUENCE [LARGE SCALE GENOMIC DNA]</scope>
</reference>
<sequence length="201" mass="22931">MVMERKKNGTFAKGHIGYGKGTGWKNEERICKCGKIFNPAKKFQKSCSQHCAMVGTKRRLGSRMSEEARKKSSKGWFKNGQSSWNKGTKGVVSGYWTGKKRAGISGARHHNWKGGITSINEKIRKSLEYKLWRKAVFERDNYTCIWCGTKFIKGKTGKVKLHADHIKPFAHYPELRLELSNGRTLCELCHETTDTYGHNTK</sequence>
<dbReference type="Pfam" id="PF01844">
    <property type="entry name" value="HNH"/>
    <property type="match status" value="1"/>
</dbReference>
<protein>
    <submittedName>
        <fullName evidence="2">HNH endonuclease domain protein</fullName>
    </submittedName>
</protein>
<comment type="caution">
    <text evidence="2">The sequence shown here is derived from an EMBL/GenBank/DDBJ whole genome shotgun (WGS) entry which is preliminary data.</text>
</comment>
<feature type="domain" description="HNH nuclease" evidence="1">
    <location>
        <begin position="131"/>
        <end position="191"/>
    </location>
</feature>
<dbReference type="GO" id="GO:0008270">
    <property type="term" value="F:zinc ion binding"/>
    <property type="evidence" value="ECO:0007669"/>
    <property type="project" value="InterPro"/>
</dbReference>
<dbReference type="AlphaFoldDB" id="A0A0G0IC60"/>